<gene>
    <name evidence="6" type="ORF">VZ94_08820</name>
</gene>
<reference evidence="6 7" key="2">
    <citation type="journal article" date="2016" name="Microb. Ecol.">
        <title>Genome Characteristics of a Novel Type I Methanotroph (Sn10-6) Isolated from a Flooded Indian Rice Field.</title>
        <authorList>
            <person name="Rahalkar M.C."/>
            <person name="Pandit P.S."/>
            <person name="Dhakephalkar P.K."/>
            <person name="Pore S."/>
            <person name="Arora P."/>
            <person name="Kapse N."/>
        </authorList>
    </citation>
    <scope>NUCLEOTIDE SEQUENCE [LARGE SCALE GENOMIC DNA]</scope>
    <source>
        <strain evidence="6 7">Sn10-6</strain>
    </source>
</reference>
<name>A0A0F3IJ82_9GAMM</name>
<dbReference type="Gene3D" id="3.60.21.10">
    <property type="match status" value="1"/>
</dbReference>
<dbReference type="OrthoDB" id="9784378at2"/>
<evidence type="ECO:0000259" key="5">
    <source>
        <dbReference type="Pfam" id="PF00149"/>
    </source>
</evidence>
<reference evidence="7" key="1">
    <citation type="submission" date="2015-03" db="EMBL/GenBank/DDBJ databases">
        <title>Draft genome sequence of a novel methanotroph (Sn10-6) isolated from flooded ricefield rhizosphere in India.</title>
        <authorList>
            <person name="Pandit P.S."/>
            <person name="Pore S.D."/>
            <person name="Arora P."/>
            <person name="Kapse N.G."/>
            <person name="Dhakephalkar P.K."/>
            <person name="Rahalkar M.C."/>
        </authorList>
    </citation>
    <scope>NUCLEOTIDE SEQUENCE [LARGE SCALE GENOMIC DNA]</scope>
    <source>
        <strain evidence="7">Sn10-6</strain>
    </source>
</reference>
<dbReference type="AlphaFoldDB" id="A0A0F3IJ82"/>
<keyword evidence="3" id="KW-0408">Iron</keyword>
<comment type="similarity">
    <text evidence="4">Belongs to the cyclic nucleotide phosphodiesterase class-III family.</text>
</comment>
<dbReference type="NCBIfam" id="NF008359">
    <property type="entry name" value="PRK11148.1"/>
    <property type="match status" value="1"/>
</dbReference>
<dbReference type="Proteomes" id="UP000033684">
    <property type="component" value="Unassembled WGS sequence"/>
</dbReference>
<feature type="domain" description="Calcineurin-like phosphoesterase" evidence="5">
    <location>
        <begin position="9"/>
        <end position="198"/>
    </location>
</feature>
<dbReference type="Pfam" id="PF00149">
    <property type="entry name" value="Metallophos"/>
    <property type="match status" value="1"/>
</dbReference>
<dbReference type="InterPro" id="IPR026575">
    <property type="entry name" value="GpdQ/CpdA-like"/>
</dbReference>
<accession>A0A0F3IJ82</accession>
<evidence type="ECO:0000256" key="1">
    <source>
        <dbReference type="ARBA" id="ARBA00022723"/>
    </source>
</evidence>
<keyword evidence="1" id="KW-0479">Metal-binding</keyword>
<dbReference type="RefSeq" id="WP_045778946.1">
    <property type="nucleotide sequence ID" value="NZ_LAJX01000085.1"/>
</dbReference>
<dbReference type="GO" id="GO:0046872">
    <property type="term" value="F:metal ion binding"/>
    <property type="evidence" value="ECO:0007669"/>
    <property type="project" value="UniProtKB-KW"/>
</dbReference>
<evidence type="ECO:0000256" key="4">
    <source>
        <dbReference type="ARBA" id="ARBA00025742"/>
    </source>
</evidence>
<dbReference type="InterPro" id="IPR050884">
    <property type="entry name" value="CNP_phosphodiesterase-III"/>
</dbReference>
<dbReference type="SUPFAM" id="SSF56300">
    <property type="entry name" value="Metallo-dependent phosphatases"/>
    <property type="match status" value="1"/>
</dbReference>
<dbReference type="InterPro" id="IPR029052">
    <property type="entry name" value="Metallo-depent_PP-like"/>
</dbReference>
<keyword evidence="7" id="KW-1185">Reference proteome</keyword>
<organism evidence="6 7">
    <name type="scientific">Methylocucumis oryzae</name>
    <dbReference type="NCBI Taxonomy" id="1632867"/>
    <lineage>
        <taxon>Bacteria</taxon>
        <taxon>Pseudomonadati</taxon>
        <taxon>Pseudomonadota</taxon>
        <taxon>Gammaproteobacteria</taxon>
        <taxon>Methylococcales</taxon>
        <taxon>Methylococcaceae</taxon>
        <taxon>Methylocucumis</taxon>
    </lineage>
</organism>
<dbReference type="EMBL" id="LAJX01000085">
    <property type="protein sequence ID" value="KJV06830.1"/>
    <property type="molecule type" value="Genomic_DNA"/>
</dbReference>
<evidence type="ECO:0000313" key="6">
    <source>
        <dbReference type="EMBL" id="KJV06830.1"/>
    </source>
</evidence>
<dbReference type="InterPro" id="IPR004843">
    <property type="entry name" value="Calcineurin-like_PHP"/>
</dbReference>
<dbReference type="GO" id="GO:0004112">
    <property type="term" value="F:cyclic-nucleotide phosphodiesterase activity"/>
    <property type="evidence" value="ECO:0007669"/>
    <property type="project" value="InterPro"/>
</dbReference>
<dbReference type="PANTHER" id="PTHR42988">
    <property type="entry name" value="PHOSPHOHYDROLASE"/>
    <property type="match status" value="1"/>
</dbReference>
<evidence type="ECO:0000256" key="3">
    <source>
        <dbReference type="ARBA" id="ARBA00023004"/>
    </source>
</evidence>
<evidence type="ECO:0000256" key="2">
    <source>
        <dbReference type="ARBA" id="ARBA00022801"/>
    </source>
</evidence>
<dbReference type="PANTHER" id="PTHR42988:SF2">
    <property type="entry name" value="CYCLIC NUCLEOTIDE PHOSPHODIESTERASE CBUA0032-RELATED"/>
    <property type="match status" value="1"/>
</dbReference>
<dbReference type="CDD" id="cd07402">
    <property type="entry name" value="MPP_GpdQ"/>
    <property type="match status" value="1"/>
</dbReference>
<keyword evidence="2" id="KW-0378">Hydrolase</keyword>
<proteinExistence type="inferred from homology"/>
<comment type="caution">
    <text evidence="6">The sequence shown here is derived from an EMBL/GenBank/DDBJ whole genome shotgun (WGS) entry which is preliminary data.</text>
</comment>
<protein>
    <submittedName>
        <fullName evidence="6">Phosphoesterase</fullName>
    </submittedName>
</protein>
<evidence type="ECO:0000313" key="7">
    <source>
        <dbReference type="Proteomes" id="UP000033684"/>
    </source>
</evidence>
<sequence>MTKPSNCLSILQLSDLHILSGPEATLLGVNTAYYFDAVLRLALTTHDEIDLILLTGDLAQDPIAESYNYIVARMAEVGIPCRCLPGNHDDYGLMQTILNNRIISCAKQTVLADWQIICLNSQILGEDGGLLSTQEMAWLRQCLDNEPDKHALIAVHHHCLLTHSEWMDEMMIQNSSEFLQLIRQYKRARLVINGHIHQEQDEVIDSLHVLGAPSTCFQFKPGSKTFGLDETAPGYRLLTLYPDGRFTTYVGRLAERLVGLEEHTDGY</sequence>